<accession>A0A7S3WN03</accession>
<organism evidence="2">
    <name type="scientific">Emiliania huxleyi</name>
    <name type="common">Coccolithophore</name>
    <name type="synonym">Pontosphaera huxleyi</name>
    <dbReference type="NCBI Taxonomy" id="2903"/>
    <lineage>
        <taxon>Eukaryota</taxon>
        <taxon>Haptista</taxon>
        <taxon>Haptophyta</taxon>
        <taxon>Prymnesiophyceae</taxon>
        <taxon>Isochrysidales</taxon>
        <taxon>Noelaerhabdaceae</taxon>
        <taxon>Emiliania</taxon>
    </lineage>
</organism>
<dbReference type="EMBL" id="HBIR01036867">
    <property type="protein sequence ID" value="CAE0568046.1"/>
    <property type="molecule type" value="Transcribed_RNA"/>
</dbReference>
<name>A0A7S3WN03_EMIHU</name>
<dbReference type="AlphaFoldDB" id="A0A7S3WN03"/>
<feature type="region of interest" description="Disordered" evidence="1">
    <location>
        <begin position="1"/>
        <end position="23"/>
    </location>
</feature>
<protein>
    <submittedName>
        <fullName evidence="2">Uncharacterized protein</fullName>
    </submittedName>
</protein>
<proteinExistence type="predicted"/>
<feature type="compositionally biased region" description="Low complexity" evidence="1">
    <location>
        <begin position="9"/>
        <end position="20"/>
    </location>
</feature>
<sequence length="105" mass="11311">MPTDPASPPARSSSSLSLKGSRLRRQPIGIVDRPLVRDLIFVLMSLHLPRGQRHAPATAELEAKVAAAIDALRRRRGCREACTSSVSSPTFPLRAGGLRCSRGAR</sequence>
<evidence type="ECO:0000256" key="1">
    <source>
        <dbReference type="SAM" id="MobiDB-lite"/>
    </source>
</evidence>
<evidence type="ECO:0000313" key="2">
    <source>
        <dbReference type="EMBL" id="CAE0568046.1"/>
    </source>
</evidence>
<reference evidence="2" key="1">
    <citation type="submission" date="2021-01" db="EMBL/GenBank/DDBJ databases">
        <authorList>
            <person name="Corre E."/>
            <person name="Pelletier E."/>
            <person name="Niang G."/>
            <person name="Scheremetjew M."/>
            <person name="Finn R."/>
            <person name="Kale V."/>
            <person name="Holt S."/>
            <person name="Cochrane G."/>
            <person name="Meng A."/>
            <person name="Brown T."/>
            <person name="Cohen L."/>
        </authorList>
    </citation>
    <scope>NUCLEOTIDE SEQUENCE</scope>
    <source>
        <strain evidence="2">379</strain>
    </source>
</reference>
<gene>
    <name evidence="2" type="ORF">EHUX00137_LOCUS28769</name>
</gene>